<sequence length="173" mass="19324">MAKDRTEEAALRFAEGRRRPELDRRWSPEVEDAVLEIIGRTGSPKRAAEEVGVSTSTIHDHRRRDHEFRARYAVAMDDAFTAVLGHAFTRSFDELRPSDRLTEVLLRLRWPEWLGSFLQVAGEASGSGALDPMVIARMPSEDRASLIALLEKYQQVQGDLALAEGPDGVALLV</sequence>
<evidence type="ECO:0000313" key="1">
    <source>
        <dbReference type="EMBL" id="MCP8887042.1"/>
    </source>
</evidence>
<dbReference type="AlphaFoldDB" id="A0A9Q4ANY1"/>
<reference evidence="1" key="1">
    <citation type="submission" date="2022-06" db="EMBL/GenBank/DDBJ databases">
        <title>Devosia sp. XJ19-45 genome assembly.</title>
        <authorList>
            <person name="Li B."/>
            <person name="Cai M."/>
            <person name="Nie G."/>
            <person name="Li W."/>
        </authorList>
    </citation>
    <scope>NUCLEOTIDE SEQUENCE</scope>
    <source>
        <strain evidence="1">XJ19-45</strain>
    </source>
</reference>
<evidence type="ECO:0000313" key="2">
    <source>
        <dbReference type="Proteomes" id="UP001060275"/>
    </source>
</evidence>
<gene>
    <name evidence="1" type="ORF">NF348_08000</name>
</gene>
<comment type="caution">
    <text evidence="1">The sequence shown here is derived from an EMBL/GenBank/DDBJ whole genome shotgun (WGS) entry which is preliminary data.</text>
</comment>
<dbReference type="Proteomes" id="UP001060275">
    <property type="component" value="Unassembled WGS sequence"/>
</dbReference>
<dbReference type="Gene3D" id="1.10.10.60">
    <property type="entry name" value="Homeodomain-like"/>
    <property type="match status" value="1"/>
</dbReference>
<proteinExistence type="predicted"/>
<dbReference type="EMBL" id="JAMWDU010000003">
    <property type="protein sequence ID" value="MCP8887042.1"/>
    <property type="molecule type" value="Genomic_DNA"/>
</dbReference>
<protein>
    <submittedName>
        <fullName evidence="1">Uncharacterized protein</fullName>
    </submittedName>
</protein>
<organism evidence="1 2">
    <name type="scientific">Devosia ureilytica</name>
    <dbReference type="NCBI Taxonomy" id="2952754"/>
    <lineage>
        <taxon>Bacteria</taxon>
        <taxon>Pseudomonadati</taxon>
        <taxon>Pseudomonadota</taxon>
        <taxon>Alphaproteobacteria</taxon>
        <taxon>Hyphomicrobiales</taxon>
        <taxon>Devosiaceae</taxon>
        <taxon>Devosia</taxon>
    </lineage>
</organism>
<name>A0A9Q4ANY1_9HYPH</name>
<accession>A0A9Q4ANY1</accession>
<keyword evidence="2" id="KW-1185">Reference proteome</keyword>
<dbReference type="RefSeq" id="WP_254674127.1">
    <property type="nucleotide sequence ID" value="NZ_JAMWDU010000003.1"/>
</dbReference>